<dbReference type="OrthoDB" id="672807at2"/>
<dbReference type="RefSeq" id="WP_015808967.1">
    <property type="nucleotide sequence ID" value="NC_013061.1"/>
</dbReference>
<dbReference type="HOGENOM" id="CLU_1502532_0_0_10"/>
<proteinExistence type="predicted"/>
<evidence type="ECO:0000313" key="2">
    <source>
        <dbReference type="Proteomes" id="UP000000852"/>
    </source>
</evidence>
<organism evidence="1 2">
    <name type="scientific">Pedobacter heparinus (strain ATCC 13125 / DSM 2366 / CIP 104194 / JCM 7457 / NBRC 12017 / NCIMB 9290 / NRRL B-14731 / HIM 762-3)</name>
    <dbReference type="NCBI Taxonomy" id="485917"/>
    <lineage>
        <taxon>Bacteria</taxon>
        <taxon>Pseudomonadati</taxon>
        <taxon>Bacteroidota</taxon>
        <taxon>Sphingobacteriia</taxon>
        <taxon>Sphingobacteriales</taxon>
        <taxon>Sphingobacteriaceae</taxon>
        <taxon>Pedobacter</taxon>
    </lineage>
</organism>
<keyword evidence="2" id="KW-1185">Reference proteome</keyword>
<dbReference type="Proteomes" id="UP000000852">
    <property type="component" value="Chromosome"/>
</dbReference>
<accession>C6Y3D3</accession>
<evidence type="ECO:0000313" key="1">
    <source>
        <dbReference type="EMBL" id="ACU05358.1"/>
    </source>
</evidence>
<dbReference type="AlphaFoldDB" id="C6Y3D3"/>
<gene>
    <name evidence="1" type="ordered locus">Phep_3163</name>
</gene>
<sequence>MKNNQIITNLKKTIMKSISKKSLLTVMVISLGVLSLASCKKKSGDNPDNGNKISMKMTVTVTGADQNDQVDFQVSAGNHDASQYGAPVWKMNGTSQGNQNSIIIDEKSFIGTTKTYVFETVKPFDFGGLNISISNLEGGPITASYKAEINGKVETNENVVVAVDQSHSKTLTYGSNK</sequence>
<name>C6Y3D3_PEDHD</name>
<reference evidence="1 2" key="1">
    <citation type="journal article" date="2009" name="Stand. Genomic Sci.">
        <title>Complete genome sequence of Pedobacter heparinus type strain (HIM 762-3).</title>
        <authorList>
            <person name="Han C."/>
            <person name="Spring S."/>
            <person name="Lapidus A."/>
            <person name="Del Rio T.G."/>
            <person name="Tice H."/>
            <person name="Copeland A."/>
            <person name="Cheng J.F."/>
            <person name="Lucas S."/>
            <person name="Chen F."/>
            <person name="Nolan M."/>
            <person name="Bruce D."/>
            <person name="Goodwin L."/>
            <person name="Pitluck S."/>
            <person name="Ivanova N."/>
            <person name="Mavromatis K."/>
            <person name="Mikhailova N."/>
            <person name="Pati A."/>
            <person name="Chen A."/>
            <person name="Palaniappan K."/>
            <person name="Land M."/>
            <person name="Hauser L."/>
            <person name="Chang Y.J."/>
            <person name="Jeffries C.C."/>
            <person name="Saunders E."/>
            <person name="Chertkov O."/>
            <person name="Brettin T."/>
            <person name="Goker M."/>
            <person name="Rohde M."/>
            <person name="Bristow J."/>
            <person name="Eisen J.A."/>
            <person name="Markowitz V."/>
            <person name="Hugenholtz P."/>
            <person name="Kyrpides N.C."/>
            <person name="Klenk H.P."/>
            <person name="Detter J.C."/>
        </authorList>
    </citation>
    <scope>NUCLEOTIDE SEQUENCE [LARGE SCALE GENOMIC DNA]</scope>
    <source>
        <strain evidence="2">ATCC 13125 / DSM 2366 / CIP 104194 / JCM 7457 / NBRC 12017 / NCIMB 9290 / NRRL B-14731 / HIM 762-3</strain>
    </source>
</reference>
<dbReference type="EMBL" id="CP001681">
    <property type="protein sequence ID" value="ACU05358.1"/>
    <property type="molecule type" value="Genomic_DNA"/>
</dbReference>
<protein>
    <submittedName>
        <fullName evidence="1">Uncharacterized protein</fullName>
    </submittedName>
</protein>
<dbReference type="KEGG" id="phe:Phep_3163"/>